<evidence type="ECO:0000313" key="1">
    <source>
        <dbReference type="EMBL" id="GAH87767.1"/>
    </source>
</evidence>
<name>X1J1A7_9ZZZZ</name>
<organism evidence="1">
    <name type="scientific">marine sediment metagenome</name>
    <dbReference type="NCBI Taxonomy" id="412755"/>
    <lineage>
        <taxon>unclassified sequences</taxon>
        <taxon>metagenomes</taxon>
        <taxon>ecological metagenomes</taxon>
    </lineage>
</organism>
<protein>
    <submittedName>
        <fullName evidence="1">Uncharacterized protein</fullName>
    </submittedName>
</protein>
<gene>
    <name evidence="1" type="ORF">S03H2_62000</name>
</gene>
<comment type="caution">
    <text evidence="1">The sequence shown here is derived from an EMBL/GenBank/DDBJ whole genome shotgun (WGS) entry which is preliminary data.</text>
</comment>
<sequence length="33" mass="4019">FDKNPIPDSREGIEEYIYSLCRWWRACKIDEEG</sequence>
<dbReference type="AlphaFoldDB" id="X1J1A7"/>
<accession>X1J1A7</accession>
<feature type="non-terminal residue" evidence="1">
    <location>
        <position position="1"/>
    </location>
</feature>
<reference evidence="1" key="1">
    <citation type="journal article" date="2014" name="Front. Microbiol.">
        <title>High frequency of phylogenetically diverse reductive dehalogenase-homologous genes in deep subseafloor sedimentary metagenomes.</title>
        <authorList>
            <person name="Kawai M."/>
            <person name="Futagami T."/>
            <person name="Toyoda A."/>
            <person name="Takaki Y."/>
            <person name="Nishi S."/>
            <person name="Hori S."/>
            <person name="Arai W."/>
            <person name="Tsubouchi T."/>
            <person name="Morono Y."/>
            <person name="Uchiyama I."/>
            <person name="Ito T."/>
            <person name="Fujiyama A."/>
            <person name="Inagaki F."/>
            <person name="Takami H."/>
        </authorList>
    </citation>
    <scope>NUCLEOTIDE SEQUENCE</scope>
    <source>
        <strain evidence="1">Expedition CK06-06</strain>
    </source>
</reference>
<dbReference type="EMBL" id="BARU01040065">
    <property type="protein sequence ID" value="GAH87767.1"/>
    <property type="molecule type" value="Genomic_DNA"/>
</dbReference>
<proteinExistence type="predicted"/>